<proteinExistence type="predicted"/>
<organism evidence="1">
    <name type="scientific">Arundo donax</name>
    <name type="common">Giant reed</name>
    <name type="synonym">Donax arundinaceus</name>
    <dbReference type="NCBI Taxonomy" id="35708"/>
    <lineage>
        <taxon>Eukaryota</taxon>
        <taxon>Viridiplantae</taxon>
        <taxon>Streptophyta</taxon>
        <taxon>Embryophyta</taxon>
        <taxon>Tracheophyta</taxon>
        <taxon>Spermatophyta</taxon>
        <taxon>Magnoliopsida</taxon>
        <taxon>Liliopsida</taxon>
        <taxon>Poales</taxon>
        <taxon>Poaceae</taxon>
        <taxon>PACMAD clade</taxon>
        <taxon>Arundinoideae</taxon>
        <taxon>Arundineae</taxon>
        <taxon>Arundo</taxon>
    </lineage>
</organism>
<protein>
    <submittedName>
        <fullName evidence="1">Pco155588b</fullName>
    </submittedName>
</protein>
<dbReference type="AlphaFoldDB" id="A0A0A9FX60"/>
<dbReference type="EMBL" id="GBRH01180471">
    <property type="protein sequence ID" value="JAE17425.1"/>
    <property type="molecule type" value="Transcribed_RNA"/>
</dbReference>
<name>A0A0A9FX60_ARUDO</name>
<accession>A0A0A9FX60</accession>
<reference evidence="1" key="2">
    <citation type="journal article" date="2015" name="Data Brief">
        <title>Shoot transcriptome of the giant reed, Arundo donax.</title>
        <authorList>
            <person name="Barrero R.A."/>
            <person name="Guerrero F.D."/>
            <person name="Moolhuijzen P."/>
            <person name="Goolsby J.A."/>
            <person name="Tidwell J."/>
            <person name="Bellgard S.E."/>
            <person name="Bellgard M.I."/>
        </authorList>
    </citation>
    <scope>NUCLEOTIDE SEQUENCE</scope>
    <source>
        <tissue evidence="1">Shoot tissue taken approximately 20 cm above the soil surface</tissue>
    </source>
</reference>
<reference evidence="1" key="1">
    <citation type="submission" date="2014-09" db="EMBL/GenBank/DDBJ databases">
        <authorList>
            <person name="Magalhaes I.L.F."/>
            <person name="Oliveira U."/>
            <person name="Santos F.R."/>
            <person name="Vidigal T.H.D.A."/>
            <person name="Brescovit A.D."/>
            <person name="Santos A.J."/>
        </authorList>
    </citation>
    <scope>NUCLEOTIDE SEQUENCE</scope>
    <source>
        <tissue evidence="1">Shoot tissue taken approximately 20 cm above the soil surface</tissue>
    </source>
</reference>
<evidence type="ECO:0000313" key="1">
    <source>
        <dbReference type="EMBL" id="JAE17425.1"/>
    </source>
</evidence>
<sequence>MIEVKKKRIFIKIRKATAWTYQLGFRNNRLHIDKINLN</sequence>